<keyword evidence="4" id="KW-0560">Oxidoreductase</keyword>
<dbReference type="Pfam" id="PF01494">
    <property type="entry name" value="FAD_binding_3"/>
    <property type="match status" value="1"/>
</dbReference>
<proteinExistence type="inferred from homology"/>
<reference evidence="6" key="1">
    <citation type="journal article" date="2023" name="Mol. Phylogenet. Evol.">
        <title>Genome-scale phylogeny and comparative genomics of the fungal order Sordariales.</title>
        <authorList>
            <person name="Hensen N."/>
            <person name="Bonometti L."/>
            <person name="Westerberg I."/>
            <person name="Brannstrom I.O."/>
            <person name="Guillou S."/>
            <person name="Cros-Aarteil S."/>
            <person name="Calhoun S."/>
            <person name="Haridas S."/>
            <person name="Kuo A."/>
            <person name="Mondo S."/>
            <person name="Pangilinan J."/>
            <person name="Riley R."/>
            <person name="LaButti K."/>
            <person name="Andreopoulos B."/>
            <person name="Lipzen A."/>
            <person name="Chen C."/>
            <person name="Yan M."/>
            <person name="Daum C."/>
            <person name="Ng V."/>
            <person name="Clum A."/>
            <person name="Steindorff A."/>
            <person name="Ohm R.A."/>
            <person name="Martin F."/>
            <person name="Silar P."/>
            <person name="Natvig D.O."/>
            <person name="Lalanne C."/>
            <person name="Gautier V."/>
            <person name="Ament-Velasquez S.L."/>
            <person name="Kruys A."/>
            <person name="Hutchinson M.I."/>
            <person name="Powell A.J."/>
            <person name="Barry K."/>
            <person name="Miller A.N."/>
            <person name="Grigoriev I.V."/>
            <person name="Debuchy R."/>
            <person name="Gladieux P."/>
            <person name="Hiltunen Thoren M."/>
            <person name="Johannesson H."/>
        </authorList>
    </citation>
    <scope>NUCLEOTIDE SEQUENCE</scope>
    <source>
        <strain evidence="6">CBS 538.74</strain>
    </source>
</reference>
<keyword evidence="2" id="KW-0285">Flavoprotein</keyword>
<dbReference type="PANTHER" id="PTHR43747">
    <property type="entry name" value="FAD-BINDING PROTEIN"/>
    <property type="match status" value="1"/>
</dbReference>
<dbReference type="SUPFAM" id="SSF51905">
    <property type="entry name" value="FAD/NAD(P)-binding domain"/>
    <property type="match status" value="1"/>
</dbReference>
<keyword evidence="7" id="KW-1185">Reference proteome</keyword>
<dbReference type="InterPro" id="IPR002938">
    <property type="entry name" value="FAD-bd"/>
</dbReference>
<gene>
    <name evidence="6" type="ORF">C8A00DRAFT_32123</name>
</gene>
<dbReference type="Proteomes" id="UP001302745">
    <property type="component" value="Unassembled WGS sequence"/>
</dbReference>
<dbReference type="PRINTS" id="PR00420">
    <property type="entry name" value="RNGMNOXGNASE"/>
</dbReference>
<dbReference type="EMBL" id="MU856896">
    <property type="protein sequence ID" value="KAK4155039.1"/>
    <property type="molecule type" value="Genomic_DNA"/>
</dbReference>
<dbReference type="GO" id="GO:0016491">
    <property type="term" value="F:oxidoreductase activity"/>
    <property type="evidence" value="ECO:0007669"/>
    <property type="project" value="UniProtKB-KW"/>
</dbReference>
<dbReference type="Gene3D" id="3.50.50.60">
    <property type="entry name" value="FAD/NAD(P)-binding domain"/>
    <property type="match status" value="1"/>
</dbReference>
<evidence type="ECO:0000256" key="1">
    <source>
        <dbReference type="ARBA" id="ARBA00005706"/>
    </source>
</evidence>
<evidence type="ECO:0000256" key="4">
    <source>
        <dbReference type="ARBA" id="ARBA00023002"/>
    </source>
</evidence>
<evidence type="ECO:0000313" key="6">
    <source>
        <dbReference type="EMBL" id="KAK4155039.1"/>
    </source>
</evidence>
<feature type="domain" description="FAD-binding" evidence="5">
    <location>
        <begin position="6"/>
        <end position="363"/>
    </location>
</feature>
<protein>
    <recommendedName>
        <fullName evidence="5">FAD-binding domain-containing protein</fullName>
    </recommendedName>
</protein>
<dbReference type="InterPro" id="IPR050816">
    <property type="entry name" value="Flavin-dep_Halogenase_NPB"/>
</dbReference>
<comment type="caution">
    <text evidence="6">The sequence shown here is derived from an EMBL/GenBank/DDBJ whole genome shotgun (WGS) entry which is preliminary data.</text>
</comment>
<keyword evidence="3" id="KW-0274">FAD</keyword>
<name>A0AAN6VPA2_9PEZI</name>
<evidence type="ECO:0000259" key="5">
    <source>
        <dbReference type="Pfam" id="PF01494"/>
    </source>
</evidence>
<sequence>MSVPTKTTVLVVGGGPAGSYAASVLAREGVDVVMLEAEKFPRYHIGESMLASVRFFLRFIDLEETFDRHGFEKKFGATFKITGKNPAYTDFSATLGAGGFSWNVVRSEADELLFRHAASNGAQVFDATKVDAIEWEPYPDTGNAFTAEARLANPGRPVSARWSRKDGTSGVVAFDYLVDASGRNGIVSTKYMKNRRFNERLKNIANWGYWKGARRFAAGEHNENSPFFEALDDTGGWVWAIPLHNGTLSVGVVARQDVFFQRKKESGQDAKSFYKDYLKLAPQINALLQHDAELVGDVKQASDWSYSAGAYAGPHFRVIGDAGCFVDPYFSSGMHLAMVGGLAAATSIQASRRGQASEAEAAAWHSTKVAEGYTRFLLLVTSVQRQLRLRDSQILTSDDEDGFDAAFKKIQPVIQGAADTDVEDAQVQKRAAQSVDFALDSFSKTTVVTPEMQRAVLEKVDGSSDESLTADEVKILSGIVSRVFEAKHTQSLDHFTGDVINGLAAHVVRGDLGLARKE</sequence>
<accession>A0AAN6VPA2</accession>
<evidence type="ECO:0000256" key="3">
    <source>
        <dbReference type="ARBA" id="ARBA00022827"/>
    </source>
</evidence>
<dbReference type="InterPro" id="IPR036188">
    <property type="entry name" value="FAD/NAD-bd_sf"/>
</dbReference>
<dbReference type="PANTHER" id="PTHR43747:SF5">
    <property type="entry name" value="FAD-BINDING DOMAIN-CONTAINING PROTEIN"/>
    <property type="match status" value="1"/>
</dbReference>
<reference evidence="6" key="2">
    <citation type="submission" date="2023-05" db="EMBL/GenBank/DDBJ databases">
        <authorList>
            <consortium name="Lawrence Berkeley National Laboratory"/>
            <person name="Steindorff A."/>
            <person name="Hensen N."/>
            <person name="Bonometti L."/>
            <person name="Westerberg I."/>
            <person name="Brannstrom I.O."/>
            <person name="Guillou S."/>
            <person name="Cros-Aarteil S."/>
            <person name="Calhoun S."/>
            <person name="Haridas S."/>
            <person name="Kuo A."/>
            <person name="Mondo S."/>
            <person name="Pangilinan J."/>
            <person name="Riley R."/>
            <person name="Labutti K."/>
            <person name="Andreopoulos B."/>
            <person name="Lipzen A."/>
            <person name="Chen C."/>
            <person name="Yanf M."/>
            <person name="Daum C."/>
            <person name="Ng V."/>
            <person name="Clum A."/>
            <person name="Ohm R."/>
            <person name="Martin F."/>
            <person name="Silar P."/>
            <person name="Natvig D."/>
            <person name="Lalanne C."/>
            <person name="Gautier V."/>
            <person name="Ament-Velasquez S.L."/>
            <person name="Kruys A."/>
            <person name="Hutchinson M.I."/>
            <person name="Powell A.J."/>
            <person name="Barry K."/>
            <person name="Miller A.N."/>
            <person name="Grigoriev I.V."/>
            <person name="Debuchy R."/>
            <person name="Gladieux P."/>
            <person name="Thoren M.H."/>
            <person name="Johannesson H."/>
        </authorList>
    </citation>
    <scope>NUCLEOTIDE SEQUENCE</scope>
    <source>
        <strain evidence="6">CBS 538.74</strain>
    </source>
</reference>
<dbReference type="AlphaFoldDB" id="A0AAN6VPA2"/>
<dbReference type="GO" id="GO:0071949">
    <property type="term" value="F:FAD binding"/>
    <property type="evidence" value="ECO:0007669"/>
    <property type="project" value="InterPro"/>
</dbReference>
<comment type="similarity">
    <text evidence="1">Belongs to the flavin-dependent halogenase family.</text>
</comment>
<organism evidence="6 7">
    <name type="scientific">Chaetomidium leptoderma</name>
    <dbReference type="NCBI Taxonomy" id="669021"/>
    <lineage>
        <taxon>Eukaryota</taxon>
        <taxon>Fungi</taxon>
        <taxon>Dikarya</taxon>
        <taxon>Ascomycota</taxon>
        <taxon>Pezizomycotina</taxon>
        <taxon>Sordariomycetes</taxon>
        <taxon>Sordariomycetidae</taxon>
        <taxon>Sordariales</taxon>
        <taxon>Chaetomiaceae</taxon>
        <taxon>Chaetomidium</taxon>
    </lineage>
</organism>
<evidence type="ECO:0000256" key="2">
    <source>
        <dbReference type="ARBA" id="ARBA00022630"/>
    </source>
</evidence>
<evidence type="ECO:0000313" key="7">
    <source>
        <dbReference type="Proteomes" id="UP001302745"/>
    </source>
</evidence>